<evidence type="ECO:0000256" key="1">
    <source>
        <dbReference type="SAM" id="Phobius"/>
    </source>
</evidence>
<feature type="transmembrane region" description="Helical" evidence="1">
    <location>
        <begin position="21"/>
        <end position="40"/>
    </location>
</feature>
<accession>A0A9Y2L5D1</accession>
<keyword evidence="3" id="KW-1185">Reference proteome</keyword>
<keyword evidence="1" id="KW-0472">Membrane</keyword>
<sequence>MQTLQYSYRGLGLLMRLNWDRALSAFVIFLALIAGCWIAVSASERQMDVCSTQFQSCSPFSSF</sequence>
<reference evidence="2 3" key="1">
    <citation type="submission" date="2023-06" db="EMBL/GenBank/DDBJ databases">
        <title>Parasedimentitalea psychrophila sp. nov., a psychrophilic bacterium isolated from deep-sea sediment.</title>
        <authorList>
            <person name="Li A."/>
        </authorList>
    </citation>
    <scope>NUCLEOTIDE SEQUENCE [LARGE SCALE GENOMIC DNA]</scope>
    <source>
        <strain evidence="2 3">QS115</strain>
    </source>
</reference>
<gene>
    <name evidence="2" type="ORF">QPJ95_19140</name>
</gene>
<organism evidence="2 3">
    <name type="scientific">Parasedimentitalea psychrophila</name>
    <dbReference type="NCBI Taxonomy" id="2997337"/>
    <lineage>
        <taxon>Bacteria</taxon>
        <taxon>Pseudomonadati</taxon>
        <taxon>Pseudomonadota</taxon>
        <taxon>Alphaproteobacteria</taxon>
        <taxon>Rhodobacterales</taxon>
        <taxon>Paracoccaceae</taxon>
        <taxon>Parasedimentitalea</taxon>
    </lineage>
</organism>
<evidence type="ECO:0000313" key="2">
    <source>
        <dbReference type="EMBL" id="WIY27697.1"/>
    </source>
</evidence>
<dbReference type="RefSeq" id="WP_286018297.1">
    <property type="nucleotide sequence ID" value="NZ_CP127247.1"/>
</dbReference>
<keyword evidence="1" id="KW-1133">Transmembrane helix</keyword>
<evidence type="ECO:0000313" key="3">
    <source>
        <dbReference type="Proteomes" id="UP001238334"/>
    </source>
</evidence>
<dbReference type="AlphaFoldDB" id="A0A9Y2L5D1"/>
<proteinExistence type="predicted"/>
<dbReference type="KEGG" id="ppso:QPJ95_19140"/>
<name>A0A9Y2L5D1_9RHOB</name>
<dbReference type="EMBL" id="CP127247">
    <property type="protein sequence ID" value="WIY27697.1"/>
    <property type="molecule type" value="Genomic_DNA"/>
</dbReference>
<dbReference type="Proteomes" id="UP001238334">
    <property type="component" value="Chromosome"/>
</dbReference>
<keyword evidence="1" id="KW-0812">Transmembrane</keyword>
<protein>
    <submittedName>
        <fullName evidence="2">Uncharacterized protein</fullName>
    </submittedName>
</protein>